<feature type="compositionally biased region" description="Acidic residues" evidence="13">
    <location>
        <begin position="1"/>
        <end position="17"/>
    </location>
</feature>
<keyword evidence="2 10" id="KW-0489">Methyltransferase</keyword>
<evidence type="ECO:0000256" key="1">
    <source>
        <dbReference type="ARBA" id="ARBA00004123"/>
    </source>
</evidence>
<dbReference type="GO" id="GO:0005634">
    <property type="term" value="C:nucleus"/>
    <property type="evidence" value="ECO:0007669"/>
    <property type="project" value="UniProtKB-SubCell"/>
</dbReference>
<feature type="compositionally biased region" description="Acidic residues" evidence="13">
    <location>
        <begin position="466"/>
        <end position="476"/>
    </location>
</feature>
<feature type="domain" description="MRNA cap 0 methyltransferase" evidence="14">
    <location>
        <begin position="111"/>
        <end position="435"/>
    </location>
</feature>
<feature type="binding site" evidence="11">
    <location>
        <position position="151"/>
    </location>
    <ligand>
        <name>S-adenosyl-L-methionine</name>
        <dbReference type="ChEBI" id="CHEBI:59789"/>
    </ligand>
</feature>
<dbReference type="GO" id="GO:0003723">
    <property type="term" value="F:RNA binding"/>
    <property type="evidence" value="ECO:0007669"/>
    <property type="project" value="UniProtKB-KW"/>
</dbReference>
<feature type="site" description="mRNA cap binding" evidence="12">
    <location>
        <position position="154"/>
    </location>
</feature>
<dbReference type="GO" id="GO:0004482">
    <property type="term" value="F:mRNA 5'-cap (guanine-N7-)-methyltransferase activity"/>
    <property type="evidence" value="ECO:0007669"/>
    <property type="project" value="UniProtKB-EC"/>
</dbReference>
<proteinExistence type="inferred from homology"/>
<organism evidence="15 16">
    <name type="scientific">Octopus sinensis</name>
    <name type="common">East Asian common octopus</name>
    <dbReference type="NCBI Taxonomy" id="2607531"/>
    <lineage>
        <taxon>Eukaryota</taxon>
        <taxon>Metazoa</taxon>
        <taxon>Spiralia</taxon>
        <taxon>Lophotrochozoa</taxon>
        <taxon>Mollusca</taxon>
        <taxon>Cephalopoda</taxon>
        <taxon>Coleoidea</taxon>
        <taxon>Octopodiformes</taxon>
        <taxon>Octopoda</taxon>
        <taxon>Incirrata</taxon>
        <taxon>Octopodidae</taxon>
        <taxon>Octopus</taxon>
    </lineage>
</organism>
<evidence type="ECO:0000256" key="9">
    <source>
        <dbReference type="ARBA" id="ARBA00044712"/>
    </source>
</evidence>
<evidence type="ECO:0000256" key="6">
    <source>
        <dbReference type="ARBA" id="ARBA00022884"/>
    </source>
</evidence>
<evidence type="ECO:0000256" key="7">
    <source>
        <dbReference type="ARBA" id="ARBA00023042"/>
    </source>
</evidence>
<feature type="region of interest" description="Disordered" evidence="13">
    <location>
        <begin position="1"/>
        <end position="90"/>
    </location>
</feature>
<feature type="compositionally biased region" description="Basic and acidic residues" evidence="13">
    <location>
        <begin position="477"/>
        <end position="492"/>
    </location>
</feature>
<evidence type="ECO:0000259" key="14">
    <source>
        <dbReference type="PROSITE" id="PS51562"/>
    </source>
</evidence>
<reference evidence="16" key="1">
    <citation type="submission" date="2025-08" db="UniProtKB">
        <authorList>
            <consortium name="RefSeq"/>
        </authorList>
    </citation>
    <scope>IDENTIFICATION</scope>
</reference>
<feature type="compositionally biased region" description="Low complexity" evidence="13">
    <location>
        <begin position="43"/>
        <end position="59"/>
    </location>
</feature>
<keyword evidence="7 10" id="KW-0506">mRNA capping</keyword>
<evidence type="ECO:0000256" key="5">
    <source>
        <dbReference type="ARBA" id="ARBA00022691"/>
    </source>
</evidence>
<keyword evidence="6 10" id="KW-0694">RNA-binding</keyword>
<dbReference type="PROSITE" id="PS51562">
    <property type="entry name" value="RNA_CAP0_MT"/>
    <property type="match status" value="1"/>
</dbReference>
<feature type="binding site" evidence="11">
    <location>
        <position position="173"/>
    </location>
    <ligand>
        <name>S-adenosyl-L-methionine</name>
        <dbReference type="ChEBI" id="CHEBI:59789"/>
    </ligand>
</feature>
<dbReference type="PANTHER" id="PTHR12189">
    <property type="entry name" value="MRNA GUANINE-7- METHYLTRANSFERASE"/>
    <property type="match status" value="1"/>
</dbReference>
<comment type="subcellular location">
    <subcellularLocation>
        <location evidence="1 10">Nucleus</location>
    </subcellularLocation>
</comment>
<dbReference type="CDD" id="cd02440">
    <property type="entry name" value="AdoMet_MTases"/>
    <property type="match status" value="1"/>
</dbReference>
<evidence type="ECO:0000256" key="12">
    <source>
        <dbReference type="PIRSR" id="PIRSR028762-2"/>
    </source>
</evidence>
<feature type="binding site" evidence="11">
    <location>
        <position position="124"/>
    </location>
    <ligand>
        <name>S-adenosyl-L-methionine</name>
        <dbReference type="ChEBI" id="CHEBI:59789"/>
    </ligand>
</feature>
<feature type="site" description="mRNA cap binding" evidence="12">
    <location>
        <position position="185"/>
    </location>
</feature>
<evidence type="ECO:0000256" key="4">
    <source>
        <dbReference type="ARBA" id="ARBA00022679"/>
    </source>
</evidence>
<dbReference type="AlphaFoldDB" id="A0A6P7TCT6"/>
<evidence type="ECO:0000256" key="13">
    <source>
        <dbReference type="SAM" id="MobiDB-lite"/>
    </source>
</evidence>
<protein>
    <recommendedName>
        <fullName evidence="10">mRNA cap guanine-N(7) methyltransferase</fullName>
        <ecNumber evidence="10">2.1.1.56</ecNumber>
    </recommendedName>
    <alternativeName>
        <fullName evidence="10">mRNA (guanine-N(7))-methyltransferase</fullName>
    </alternativeName>
    <alternativeName>
        <fullName evidence="10">mRNA cap methyltransferase</fullName>
    </alternativeName>
</protein>
<evidence type="ECO:0000256" key="2">
    <source>
        <dbReference type="ARBA" id="ARBA00022603"/>
    </source>
</evidence>
<comment type="catalytic activity">
    <reaction evidence="9">
        <text>a 5'-end (5'-triphosphoguanosine)-ribonucleoside in mRNA + S-adenosyl-L-methionine = a 5'-end (N(7)-methyl 5'-triphosphoguanosine)-ribonucleoside in mRNA + S-adenosyl-L-homocysteine</text>
        <dbReference type="Rhea" id="RHEA:67008"/>
        <dbReference type="Rhea" id="RHEA-COMP:17166"/>
        <dbReference type="Rhea" id="RHEA-COMP:17167"/>
        <dbReference type="ChEBI" id="CHEBI:57856"/>
        <dbReference type="ChEBI" id="CHEBI:59789"/>
        <dbReference type="ChEBI" id="CHEBI:156461"/>
        <dbReference type="ChEBI" id="CHEBI:167617"/>
        <dbReference type="EC" id="2.1.1.56"/>
    </reaction>
</comment>
<dbReference type="RefSeq" id="XP_029647446.1">
    <property type="nucleotide sequence ID" value="XM_029791586.2"/>
</dbReference>
<feature type="region of interest" description="Disordered" evidence="13">
    <location>
        <begin position="438"/>
        <end position="492"/>
    </location>
</feature>
<gene>
    <name evidence="16" type="primary">LOC115221406</name>
</gene>
<feature type="compositionally biased region" description="Basic and acidic residues" evidence="13">
    <location>
        <begin position="61"/>
        <end position="89"/>
    </location>
</feature>
<keyword evidence="4 10" id="KW-0808">Transferase</keyword>
<feature type="binding site" evidence="12">
    <location>
        <begin position="120"/>
        <end position="121"/>
    </location>
    <ligand>
        <name>mRNA</name>
        <dbReference type="ChEBI" id="CHEBI:33699"/>
    </ligand>
</feature>
<feature type="site" description="mRNA cap binding" evidence="12">
    <location>
        <position position="427"/>
    </location>
</feature>
<keyword evidence="8 10" id="KW-0539">Nucleus</keyword>
<evidence type="ECO:0000256" key="11">
    <source>
        <dbReference type="PIRSR" id="PIRSR028762-1"/>
    </source>
</evidence>
<dbReference type="InterPro" id="IPR039753">
    <property type="entry name" value="RG7MT1"/>
</dbReference>
<comment type="similarity">
    <text evidence="10">Belongs to the class I-like SAM-binding methyltransferase superfamily. mRNA cap 0 methyltransferase family.</text>
</comment>
<sequence length="492" mass="55721">MESENTCEQSFQDDPENDGTGGLAEEASTEVGQEVSATEQESSGAEQALQEAGEAGSAENAKADADSVDSKEKSADNDLSKEKTDDSKVTKTVAQHYNELRESGLEARGNSRIFYLRNFNNWIKSVLIGDTLQKVQKERSCDHKYVVLDMCSGKGGDMLKWKKGRISKLVCVDIASTSVEQSEARFKDIVERNQNSKRREQIFDAEFITADVSKQRLKDMYKDPSISFDLVSCQFALHYSFESYSQADMMMKNVAECLQPGGYFIGTTPNSYELVNRLRKSETNSFGNDVYKVEFLSEDKDNLPLFGSQYSFQLEGVVDCPEFLVYFPALVKLAEKYDMKLVEKQSFSDYFKRHHKTSENRTLLGRMQALEPYPAENYGKLISSNEKDYAFAKEALDKDLPNQQQSNRRPVKVGTLSEPEWKAISLYMVFVFQKVGDQKDEPKAEVEESAEQEEEEPHGVKRSLSEPEEEEDDDDENKASDAKIIHTVDDDE</sequence>
<dbReference type="InterPro" id="IPR004971">
    <property type="entry name" value="mRNA_G-N7_MeTrfase_dom"/>
</dbReference>
<dbReference type="Pfam" id="PF03291">
    <property type="entry name" value="mRNA_G-N7_MeTrfase"/>
    <property type="match status" value="1"/>
</dbReference>
<evidence type="ECO:0000313" key="15">
    <source>
        <dbReference type="Proteomes" id="UP000515154"/>
    </source>
</evidence>
<feature type="binding site" evidence="11">
    <location>
        <position position="239"/>
    </location>
    <ligand>
        <name>S-adenosyl-L-methionine</name>
        <dbReference type="ChEBI" id="CHEBI:59789"/>
    </ligand>
</feature>
<keyword evidence="15" id="KW-1185">Reference proteome</keyword>
<evidence type="ECO:0000256" key="3">
    <source>
        <dbReference type="ARBA" id="ARBA00022664"/>
    </source>
</evidence>
<feature type="site" description="mRNA cap binding" evidence="12">
    <location>
        <position position="238"/>
    </location>
</feature>
<dbReference type="SUPFAM" id="SSF53335">
    <property type="entry name" value="S-adenosyl-L-methionine-dependent methyltransferases"/>
    <property type="match status" value="1"/>
</dbReference>
<dbReference type="Gene3D" id="3.40.50.150">
    <property type="entry name" value="Vaccinia Virus protein VP39"/>
    <property type="match status" value="1"/>
</dbReference>
<dbReference type="KEGG" id="osn:115221406"/>
<keyword evidence="3 10" id="KW-0507">mRNA processing</keyword>
<name>A0A6P7TCT6_9MOLL</name>
<dbReference type="PANTHER" id="PTHR12189:SF2">
    <property type="entry name" value="MRNA CAP GUANINE-N7 METHYLTRANSFERASE"/>
    <property type="match status" value="1"/>
</dbReference>
<keyword evidence="5 10" id="KW-0949">S-adenosyl-L-methionine</keyword>
<feature type="compositionally biased region" description="Acidic residues" evidence="13">
    <location>
        <begin position="447"/>
        <end position="456"/>
    </location>
</feature>
<feature type="site" description="mRNA cap binding" evidence="12">
    <location>
        <position position="160"/>
    </location>
</feature>
<dbReference type="EC" id="2.1.1.56" evidence="10"/>
<feature type="site" description="mRNA cap binding" evidence="12">
    <location>
        <position position="322"/>
    </location>
</feature>
<evidence type="ECO:0000313" key="16">
    <source>
        <dbReference type="RefSeq" id="XP_029647446.1"/>
    </source>
</evidence>
<evidence type="ECO:0000256" key="8">
    <source>
        <dbReference type="ARBA" id="ARBA00023242"/>
    </source>
</evidence>
<dbReference type="PIRSF" id="PIRSF028762">
    <property type="entry name" value="ABD1"/>
    <property type="match status" value="1"/>
</dbReference>
<feature type="binding site" evidence="11">
    <location>
        <position position="234"/>
    </location>
    <ligand>
        <name>S-adenosyl-L-methionine</name>
        <dbReference type="ChEBI" id="CHEBI:59789"/>
    </ligand>
</feature>
<dbReference type="InterPro" id="IPR016899">
    <property type="entry name" value="mRNA_G-N7_MeTrfase_euk"/>
</dbReference>
<accession>A0A6P7TCT6</accession>
<dbReference type="InterPro" id="IPR029063">
    <property type="entry name" value="SAM-dependent_MTases_sf"/>
</dbReference>
<dbReference type="Proteomes" id="UP000515154">
    <property type="component" value="Linkage group LG18"/>
</dbReference>
<feature type="binding site" evidence="11">
    <location>
        <position position="211"/>
    </location>
    <ligand>
        <name>S-adenosyl-L-methionine</name>
        <dbReference type="ChEBI" id="CHEBI:59789"/>
    </ligand>
</feature>
<evidence type="ECO:0000256" key="10">
    <source>
        <dbReference type="PIRNR" id="PIRNR028762"/>
    </source>
</evidence>